<sequence>MPRADQQRGVALLAVLLVLVVVTSLLVQLQQQTRQDLALMEIQALQQQGWGYLLGAEALGRQVLTDGRLREQPRWWATLRGEPLAYPVDEGLLSLQVKDLRTCMNLNHLAGITSDAASADLPELLPWRLYLEQLRQQEAWQLDWSPEVFLDRVRDWVDADSQVLEWGAETGQYLMAEPARVAANQPLADLSELNLIWPASRERLAQLPASLCQLPSSALRLNVNNLAEADLFLLWSVMEGQVSWVELQSWWSERPDVGYTSLDDFWTALNTAAAQDPQWKSRVSGRLMLVSDFYRLQIEMQLHDIDLIFEVDLYLSPQAETRIYARRWGPVDGRRSLVDQVVE</sequence>
<gene>
    <name evidence="12" type="primary">gspK</name>
    <name evidence="12" type="ORF">V6U78_09410</name>
</gene>
<comment type="similarity">
    <text evidence="2 10">Belongs to the GSP K family.</text>
</comment>
<keyword evidence="13" id="KW-1185">Reference proteome</keyword>
<dbReference type="PIRSF" id="PIRSF002786">
    <property type="entry name" value="XcpX"/>
    <property type="match status" value="1"/>
</dbReference>
<dbReference type="InterPro" id="IPR038072">
    <property type="entry name" value="GspK_central_sf"/>
</dbReference>
<dbReference type="Proteomes" id="UP001621714">
    <property type="component" value="Unassembled WGS sequence"/>
</dbReference>
<protein>
    <recommendedName>
        <fullName evidence="10">Type II secretion system protein K</fullName>
    </recommendedName>
</protein>
<comment type="caution">
    <text evidence="12">The sequence shown here is derived from an EMBL/GenBank/DDBJ whole genome shotgun (WGS) entry which is preliminary data.</text>
</comment>
<keyword evidence="7" id="KW-0653">Protein transport</keyword>
<dbReference type="Gene3D" id="3.30.1300.30">
    <property type="entry name" value="GSPII I/J protein-like"/>
    <property type="match status" value="1"/>
</dbReference>
<dbReference type="PANTHER" id="PTHR38831:SF1">
    <property type="entry name" value="TYPE II SECRETION SYSTEM PROTEIN K-RELATED"/>
    <property type="match status" value="1"/>
</dbReference>
<keyword evidence="5 10" id="KW-0997">Cell inner membrane</keyword>
<dbReference type="InterPro" id="IPR049031">
    <property type="entry name" value="T2SSK_SAM-like_1st"/>
</dbReference>
<name>A0ABW8PY83_9GAMM</name>
<dbReference type="EMBL" id="JBANFI010000005">
    <property type="protein sequence ID" value="MFK7161251.1"/>
    <property type="molecule type" value="Genomic_DNA"/>
</dbReference>
<evidence type="ECO:0000256" key="1">
    <source>
        <dbReference type="ARBA" id="ARBA00004533"/>
    </source>
</evidence>
<evidence type="ECO:0000256" key="7">
    <source>
        <dbReference type="ARBA" id="ARBA00022927"/>
    </source>
</evidence>
<accession>A0ABW8PY83</accession>
<evidence type="ECO:0000313" key="13">
    <source>
        <dbReference type="Proteomes" id="UP001621714"/>
    </source>
</evidence>
<dbReference type="InterPro" id="IPR005628">
    <property type="entry name" value="GspK"/>
</dbReference>
<dbReference type="SUPFAM" id="SSF54523">
    <property type="entry name" value="Pili subunits"/>
    <property type="match status" value="1"/>
</dbReference>
<evidence type="ECO:0000256" key="3">
    <source>
        <dbReference type="ARBA" id="ARBA00022448"/>
    </source>
</evidence>
<keyword evidence="3 10" id="KW-0813">Transport</keyword>
<dbReference type="PANTHER" id="PTHR38831">
    <property type="entry name" value="TYPE II SECRETION SYSTEM PROTEIN K"/>
    <property type="match status" value="1"/>
</dbReference>
<evidence type="ECO:0000256" key="10">
    <source>
        <dbReference type="PIRNR" id="PIRNR002786"/>
    </source>
</evidence>
<evidence type="ECO:0000256" key="8">
    <source>
        <dbReference type="ARBA" id="ARBA00022989"/>
    </source>
</evidence>
<evidence type="ECO:0000313" key="12">
    <source>
        <dbReference type="EMBL" id="MFK7161251.1"/>
    </source>
</evidence>
<feature type="domain" description="T2SS protein K first SAM-like" evidence="11">
    <location>
        <begin position="102"/>
        <end position="215"/>
    </location>
</feature>
<evidence type="ECO:0000256" key="2">
    <source>
        <dbReference type="ARBA" id="ARBA00007246"/>
    </source>
</evidence>
<dbReference type="InterPro" id="IPR045584">
    <property type="entry name" value="Pilin-like"/>
</dbReference>
<organism evidence="12 13">
    <name type="scientific">Marinospirillum alkalitolerans</name>
    <dbReference type="NCBI Taxonomy" id="3123374"/>
    <lineage>
        <taxon>Bacteria</taxon>
        <taxon>Pseudomonadati</taxon>
        <taxon>Pseudomonadota</taxon>
        <taxon>Gammaproteobacteria</taxon>
        <taxon>Oceanospirillales</taxon>
        <taxon>Oceanospirillaceae</taxon>
        <taxon>Marinospirillum</taxon>
    </lineage>
</organism>
<proteinExistence type="inferred from homology"/>
<keyword evidence="8" id="KW-1133">Transmembrane helix</keyword>
<dbReference type="SUPFAM" id="SSF158544">
    <property type="entry name" value="GspK insert domain-like"/>
    <property type="match status" value="2"/>
</dbReference>
<dbReference type="RefSeq" id="WP_405339764.1">
    <property type="nucleotide sequence ID" value="NZ_JBANFI010000005.1"/>
</dbReference>
<dbReference type="NCBIfam" id="NF037980">
    <property type="entry name" value="T2SS_GspK"/>
    <property type="match status" value="1"/>
</dbReference>
<keyword evidence="6" id="KW-0812">Transmembrane</keyword>
<evidence type="ECO:0000259" key="11">
    <source>
        <dbReference type="Pfam" id="PF21687"/>
    </source>
</evidence>
<evidence type="ECO:0000256" key="4">
    <source>
        <dbReference type="ARBA" id="ARBA00022475"/>
    </source>
</evidence>
<keyword evidence="9 10" id="KW-0472">Membrane</keyword>
<evidence type="ECO:0000256" key="6">
    <source>
        <dbReference type="ARBA" id="ARBA00022692"/>
    </source>
</evidence>
<keyword evidence="4 10" id="KW-1003">Cell membrane</keyword>
<comment type="subcellular location">
    <subcellularLocation>
        <location evidence="1 10">Cell inner membrane</location>
    </subcellularLocation>
</comment>
<reference evidence="12 13" key="1">
    <citation type="submission" date="2024-02" db="EMBL/GenBank/DDBJ databases">
        <title>Marinospirillum sp. MEB 164 isolated from Lonar lake sediment.</title>
        <authorList>
            <person name="Joshi A."/>
            <person name="Thite S."/>
        </authorList>
    </citation>
    <scope>NUCLEOTIDE SEQUENCE [LARGE SCALE GENOMIC DNA]</scope>
    <source>
        <strain evidence="12 13">MEB164</strain>
    </source>
</reference>
<evidence type="ECO:0000256" key="9">
    <source>
        <dbReference type="ARBA" id="ARBA00023136"/>
    </source>
</evidence>
<evidence type="ECO:0000256" key="5">
    <source>
        <dbReference type="ARBA" id="ARBA00022519"/>
    </source>
</evidence>
<dbReference type="Gene3D" id="1.10.40.60">
    <property type="entry name" value="EpsJ-like"/>
    <property type="match status" value="2"/>
</dbReference>
<dbReference type="Pfam" id="PF21687">
    <property type="entry name" value="T2SSK_1st"/>
    <property type="match status" value="1"/>
</dbReference>